<feature type="compositionally biased region" description="Pro residues" evidence="1">
    <location>
        <begin position="132"/>
        <end position="144"/>
    </location>
</feature>
<feature type="compositionally biased region" description="Acidic residues" evidence="1">
    <location>
        <begin position="634"/>
        <end position="657"/>
    </location>
</feature>
<feature type="compositionally biased region" description="Low complexity" evidence="1">
    <location>
        <begin position="24"/>
        <end position="42"/>
    </location>
</feature>
<feature type="compositionally biased region" description="Basic residues" evidence="1">
    <location>
        <begin position="419"/>
        <end position="431"/>
    </location>
</feature>
<protein>
    <submittedName>
        <fullName evidence="2">Uncharacterized protein</fullName>
    </submittedName>
</protein>
<feature type="region of interest" description="Disordered" evidence="1">
    <location>
        <begin position="126"/>
        <end position="185"/>
    </location>
</feature>
<feature type="compositionally biased region" description="Low complexity" evidence="1">
    <location>
        <begin position="158"/>
        <end position="178"/>
    </location>
</feature>
<feature type="compositionally biased region" description="Acidic residues" evidence="1">
    <location>
        <begin position="558"/>
        <end position="568"/>
    </location>
</feature>
<dbReference type="EMBL" id="JACAZH010000002">
    <property type="protein sequence ID" value="KAF7375660.1"/>
    <property type="molecule type" value="Genomic_DNA"/>
</dbReference>
<reference evidence="2" key="1">
    <citation type="submission" date="2020-05" db="EMBL/GenBank/DDBJ databases">
        <title>Mycena genomes resolve the evolution of fungal bioluminescence.</title>
        <authorList>
            <person name="Tsai I.J."/>
        </authorList>
    </citation>
    <scope>NUCLEOTIDE SEQUENCE</scope>
    <source>
        <strain evidence="2">160909Yilan</strain>
    </source>
</reference>
<evidence type="ECO:0000256" key="1">
    <source>
        <dbReference type="SAM" id="MobiDB-lite"/>
    </source>
</evidence>
<feature type="region of interest" description="Disordered" evidence="1">
    <location>
        <begin position="1"/>
        <end position="83"/>
    </location>
</feature>
<name>A0A8H6ZAT3_9AGAR</name>
<dbReference type="Proteomes" id="UP000623467">
    <property type="component" value="Unassembled WGS sequence"/>
</dbReference>
<feature type="compositionally biased region" description="Low complexity" evidence="1">
    <location>
        <begin position="619"/>
        <end position="629"/>
    </location>
</feature>
<feature type="compositionally biased region" description="Low complexity" evidence="1">
    <location>
        <begin position="385"/>
        <end position="395"/>
    </location>
</feature>
<comment type="caution">
    <text evidence="2">The sequence shown here is derived from an EMBL/GenBank/DDBJ whole genome shotgun (WGS) entry which is preliminary data.</text>
</comment>
<dbReference type="AlphaFoldDB" id="A0A8H6ZAT3"/>
<sequence length="780" mass="85323">MSPEPQQQQPAVVESATPPPPASSPSATSPNGNDNDNNNIPNSAAPRYNTPPRNELKRKTPPMASLEPDSPVDRKPIILPPGAHVSAGEYETGRVICEVCGGGVSFRDDAGSGAFTLKHWEAHRLTCGQQGHPPPPHNSAPPSDPASHPHINGHGIYGPHHAASLSHPSSLHSHAGPPLKRRRAKRTEEERIEYLRADVHVAQFEAYRVLCASCDKWIRLRPNSTYCSIPWDAHRKSCLAKKRWVVLKLTMHWYSNAKNVYALEERNATFAKDPDVRKFDAERILCGMCDKWINIPVDDHPTAVQVWLHHRTSCQKTVSALKNVMYVPHNIIICIYSFFLLPLFSGCKRQCRSYGRNRRTQARHHIARSLVYFASRTPSRVVPGARAASSTAARAPSQGNGQAHHEQAPPQPHTPSAPRHPHPPSAHHSHPLSHPPPPTHLPHPDAPHLLLDLSPANYAAPHESRRRNAEQRAATLRADVLIREVEPNRVFCSLCTKWVQLRQDSSYCAYPWLQHRGKCLARYQRRAQKANEIASIKGGKRPPGLPSADNTSVRLSEDGDEPESEEGVASEPRRHAAPISHRRHSLATPAAHPPRAIPAGYAAAASARPTLSHTQWPTQVQQQQGHAPGQGQGDDADAEGEADDVDADGDSYMEDEGGATPTRGSAYGPANGAGAYSGGNASAILRRAVPASLADLDSPGGRRSFVFASVEYLFRTTYEASDDMSVSALLTYLNAAMPTDKHEDFDTGEVVRAATALAAREKDRYALEGDMIRLLSHESG</sequence>
<feature type="region of interest" description="Disordered" evidence="1">
    <location>
        <begin position="532"/>
        <end position="667"/>
    </location>
</feature>
<feature type="compositionally biased region" description="Low complexity" evidence="1">
    <location>
        <begin position="1"/>
        <end position="16"/>
    </location>
</feature>
<evidence type="ECO:0000313" key="3">
    <source>
        <dbReference type="Proteomes" id="UP000623467"/>
    </source>
</evidence>
<gene>
    <name evidence="2" type="ORF">MSAN_00455100</name>
</gene>
<feature type="compositionally biased region" description="Low complexity" evidence="1">
    <location>
        <begin position="597"/>
        <end position="609"/>
    </location>
</feature>
<keyword evidence="3" id="KW-1185">Reference proteome</keyword>
<feature type="region of interest" description="Disordered" evidence="1">
    <location>
        <begin position="382"/>
        <end position="451"/>
    </location>
</feature>
<evidence type="ECO:0000313" key="2">
    <source>
        <dbReference type="EMBL" id="KAF7375660.1"/>
    </source>
</evidence>
<proteinExistence type="predicted"/>
<accession>A0A8H6ZAT3</accession>
<organism evidence="2 3">
    <name type="scientific">Mycena sanguinolenta</name>
    <dbReference type="NCBI Taxonomy" id="230812"/>
    <lineage>
        <taxon>Eukaryota</taxon>
        <taxon>Fungi</taxon>
        <taxon>Dikarya</taxon>
        <taxon>Basidiomycota</taxon>
        <taxon>Agaricomycotina</taxon>
        <taxon>Agaricomycetes</taxon>
        <taxon>Agaricomycetidae</taxon>
        <taxon>Agaricales</taxon>
        <taxon>Marasmiineae</taxon>
        <taxon>Mycenaceae</taxon>
        <taxon>Mycena</taxon>
    </lineage>
</organism>
<dbReference type="OrthoDB" id="3270344at2759"/>